<dbReference type="AlphaFoldDB" id="A0AAV9PAR8"/>
<sequence>MDSEADSFDIPAEAHQARDVVLPTIAAERKRVLNILAQRRYRRRRRERQAALERNVSKTSNKTATDQPLIEDIVGLICDSSRTTASPEGAESTASNEIAMPYTNGSTWTPEGTIGATNVVNFFDDLSWTSIDVASSLTSFLQSDDTQNTSFADDFNLAVPELDLLRAAYQIAGQIRSAHLLFAGLRAQSVFLSSDYSSLISTLPKNLQPTTAQLTMAHHPIIDILPWPAVRTRLVNMYSLPSDLWPRHPSDGSESSLMRLVYDMEDGGVRVDGGDPAYESGWEVEQAFFDVWWWALDQNVISNSNRKRALRGVPKLSCHNIAGMG</sequence>
<gene>
    <name evidence="2" type="ORF">LTR77_004743</name>
</gene>
<evidence type="ECO:0008006" key="4">
    <source>
        <dbReference type="Google" id="ProtNLM"/>
    </source>
</evidence>
<evidence type="ECO:0000313" key="3">
    <source>
        <dbReference type="Proteomes" id="UP001337655"/>
    </source>
</evidence>
<accession>A0AAV9PAR8</accession>
<dbReference type="PANTHER" id="PTHR38116:SF9">
    <property type="entry name" value="BZIP DOMAIN-CONTAINING PROTEIN"/>
    <property type="match status" value="1"/>
</dbReference>
<evidence type="ECO:0000256" key="1">
    <source>
        <dbReference type="SAM" id="MobiDB-lite"/>
    </source>
</evidence>
<dbReference type="GeneID" id="89926088"/>
<dbReference type="PANTHER" id="PTHR38116">
    <property type="entry name" value="CHROMOSOME 7, WHOLE GENOME SHOTGUN SEQUENCE"/>
    <property type="match status" value="1"/>
</dbReference>
<protein>
    <recommendedName>
        <fullName evidence="4">BZIP domain-containing protein</fullName>
    </recommendedName>
</protein>
<evidence type="ECO:0000313" key="2">
    <source>
        <dbReference type="EMBL" id="KAK5170158.1"/>
    </source>
</evidence>
<dbReference type="Pfam" id="PF11905">
    <property type="entry name" value="DUF3425"/>
    <property type="match status" value="1"/>
</dbReference>
<dbReference type="RefSeq" id="XP_064659356.1">
    <property type="nucleotide sequence ID" value="XM_064801995.1"/>
</dbReference>
<dbReference type="EMBL" id="JAVRRT010000007">
    <property type="protein sequence ID" value="KAK5170158.1"/>
    <property type="molecule type" value="Genomic_DNA"/>
</dbReference>
<feature type="region of interest" description="Disordered" evidence="1">
    <location>
        <begin position="44"/>
        <end position="64"/>
    </location>
</feature>
<comment type="caution">
    <text evidence="2">The sequence shown here is derived from an EMBL/GenBank/DDBJ whole genome shotgun (WGS) entry which is preliminary data.</text>
</comment>
<dbReference type="InterPro" id="IPR021833">
    <property type="entry name" value="DUF3425"/>
</dbReference>
<proteinExistence type="predicted"/>
<keyword evidence="3" id="KW-1185">Reference proteome</keyword>
<reference evidence="2 3" key="1">
    <citation type="submission" date="2023-08" db="EMBL/GenBank/DDBJ databases">
        <title>Black Yeasts Isolated from many extreme environments.</title>
        <authorList>
            <person name="Coleine C."/>
            <person name="Stajich J.E."/>
            <person name="Selbmann L."/>
        </authorList>
    </citation>
    <scope>NUCLEOTIDE SEQUENCE [LARGE SCALE GENOMIC DNA]</scope>
    <source>
        <strain evidence="2 3">CCFEE 5935</strain>
    </source>
</reference>
<name>A0AAV9PAR8_9PEZI</name>
<dbReference type="Proteomes" id="UP001337655">
    <property type="component" value="Unassembled WGS sequence"/>
</dbReference>
<organism evidence="2 3">
    <name type="scientific">Saxophila tyrrhenica</name>
    <dbReference type="NCBI Taxonomy" id="1690608"/>
    <lineage>
        <taxon>Eukaryota</taxon>
        <taxon>Fungi</taxon>
        <taxon>Dikarya</taxon>
        <taxon>Ascomycota</taxon>
        <taxon>Pezizomycotina</taxon>
        <taxon>Dothideomycetes</taxon>
        <taxon>Dothideomycetidae</taxon>
        <taxon>Mycosphaerellales</taxon>
        <taxon>Extremaceae</taxon>
        <taxon>Saxophila</taxon>
    </lineage>
</organism>